<dbReference type="EMBL" id="JAIQUM010000001">
    <property type="protein sequence ID" value="MBZ5748787.1"/>
    <property type="molecule type" value="Genomic_DNA"/>
</dbReference>
<evidence type="ECO:0000259" key="1">
    <source>
        <dbReference type="Pfam" id="PF00149"/>
    </source>
</evidence>
<sequence>MSNKKWPTNLSISDSNPMLSEQNRSILRQSIEPFNTDGQVVAYWKFSKEYVKSGTIETGDLVLQDASGNGNDLVMQTFGDSRSVETENILKWSNSTYGNASNGQSLEFVNDKHAPVGCYFSTSDNAMINKEKFKEGFTIEAIVKLPPNFEPNKHSWMGILTRQGQASAINKLAGEKEILSTLSISNLREVQWTSHPTNLNVNETNWSFSLESKEEWYYISVVNDGNQTKLYVNGITDFRNTEAQVVGIDAVEGFGWNVGASMWSNEIDTLFSGKIQEIRITNRAIKREGWLMKSSQEGYTANGTNEQLALITASKNYNFLFLPDPQKTVRYQPEIFFTQMEWIADQKDSHNIAMTAFLGDMVDQSHAPEEWIVSDLGVEILDKQNIPYLVIAGNHDYGIGDPYLIYYGPDRYSEKEYYKGSSPSGFSSYGIIEAGSYHYLFLMVDMQHMMEDITWAKQIVKNHPNLPTILVSHEILAIAGDGISPQDTDRGNMLWNELVNEYDQIFMTVSGHNHGSVHRIMKNANGNKVIQMLVDYQSSFAGGNGWMRFAEFDEEMNKINFRSYSPWVENLPEEERTYFDVKHLTSPNDQFEIEINFKERFSFYIQSLS</sequence>
<reference evidence="2" key="1">
    <citation type="submission" date="2024-05" db="EMBL/GenBank/DDBJ databases">
        <title>Metabacillus sp. nov., isolated from the rhizosphere soil of tomato plants.</title>
        <authorList>
            <person name="Ma R."/>
        </authorList>
    </citation>
    <scope>NUCLEOTIDE SEQUENCE</scope>
    <source>
        <strain evidence="2">DBTR6</strain>
    </source>
</reference>
<gene>
    <name evidence="2" type="ORF">K9V48_00610</name>
</gene>
<name>A0ABS7UL59_9BACI</name>
<dbReference type="Gene3D" id="2.60.120.200">
    <property type="match status" value="1"/>
</dbReference>
<dbReference type="InterPro" id="IPR004843">
    <property type="entry name" value="Calcineurin-like_PHP"/>
</dbReference>
<organism evidence="2 3">
    <name type="scientific">Metabacillus rhizolycopersici</name>
    <dbReference type="NCBI Taxonomy" id="2875709"/>
    <lineage>
        <taxon>Bacteria</taxon>
        <taxon>Bacillati</taxon>
        <taxon>Bacillota</taxon>
        <taxon>Bacilli</taxon>
        <taxon>Bacillales</taxon>
        <taxon>Bacillaceae</taxon>
        <taxon>Metabacillus</taxon>
    </lineage>
</organism>
<dbReference type="InterPro" id="IPR051918">
    <property type="entry name" value="STPP_CPPED1"/>
</dbReference>
<dbReference type="Gene3D" id="3.60.21.10">
    <property type="match status" value="1"/>
</dbReference>
<comment type="caution">
    <text evidence="2">The sequence shown here is derived from an EMBL/GenBank/DDBJ whole genome shotgun (WGS) entry which is preliminary data.</text>
</comment>
<protein>
    <submittedName>
        <fullName evidence="2">Metallophosphoesterase</fullName>
    </submittedName>
</protein>
<feature type="domain" description="Calcineurin-like phosphoesterase" evidence="1">
    <location>
        <begin position="320"/>
        <end position="514"/>
    </location>
</feature>
<dbReference type="SUPFAM" id="SSF49899">
    <property type="entry name" value="Concanavalin A-like lectins/glucanases"/>
    <property type="match status" value="1"/>
</dbReference>
<dbReference type="SUPFAM" id="SSF56300">
    <property type="entry name" value="Metallo-dependent phosphatases"/>
    <property type="match status" value="1"/>
</dbReference>
<dbReference type="InterPro" id="IPR029052">
    <property type="entry name" value="Metallo-depent_PP-like"/>
</dbReference>
<dbReference type="InterPro" id="IPR013320">
    <property type="entry name" value="ConA-like_dom_sf"/>
</dbReference>
<dbReference type="Proteomes" id="UP001165287">
    <property type="component" value="Unassembled WGS sequence"/>
</dbReference>
<evidence type="ECO:0000313" key="3">
    <source>
        <dbReference type="Proteomes" id="UP001165287"/>
    </source>
</evidence>
<proteinExistence type="predicted"/>
<dbReference type="PANTHER" id="PTHR43143:SF5">
    <property type="entry name" value="SECRETED PROTEIN"/>
    <property type="match status" value="1"/>
</dbReference>
<keyword evidence="3" id="KW-1185">Reference proteome</keyword>
<dbReference type="Pfam" id="PF00149">
    <property type="entry name" value="Metallophos"/>
    <property type="match status" value="1"/>
</dbReference>
<dbReference type="Pfam" id="PF13385">
    <property type="entry name" value="Laminin_G_3"/>
    <property type="match status" value="1"/>
</dbReference>
<evidence type="ECO:0000313" key="2">
    <source>
        <dbReference type="EMBL" id="MBZ5748787.1"/>
    </source>
</evidence>
<dbReference type="PANTHER" id="PTHR43143">
    <property type="entry name" value="METALLOPHOSPHOESTERASE, CALCINEURIN SUPERFAMILY"/>
    <property type="match status" value="1"/>
</dbReference>
<accession>A0ABS7UL59</accession>
<dbReference type="RefSeq" id="WP_224135926.1">
    <property type="nucleotide sequence ID" value="NZ_JAIQUM010000001.1"/>
</dbReference>